<dbReference type="AlphaFoldDB" id="A0A9P6JPI0"/>
<sequence>MKRIVSSSVETLLVVYETKLQNFTSFTLHRRSSDDDWTLGSLVPMYRRCHQHLERCSSRQSKLGLGRRRPVWLTIEMILATVMSWQLKCDPIQGLIWLLNQSLALERQVPATQGRLKGVDMIYQNRGSYLDLLYGCPNVHSDSCSLSVPAV</sequence>
<evidence type="ECO:0000313" key="2">
    <source>
        <dbReference type="Proteomes" id="UP000807306"/>
    </source>
</evidence>
<proteinExistence type="predicted"/>
<gene>
    <name evidence="1" type="ORF">CPB83DRAFT_361109</name>
</gene>
<dbReference type="Proteomes" id="UP000807306">
    <property type="component" value="Unassembled WGS sequence"/>
</dbReference>
<comment type="caution">
    <text evidence="1">The sequence shown here is derived from an EMBL/GenBank/DDBJ whole genome shotgun (WGS) entry which is preliminary data.</text>
</comment>
<keyword evidence="2" id="KW-1185">Reference proteome</keyword>
<accession>A0A9P6JPI0</accession>
<protein>
    <submittedName>
        <fullName evidence="1">Uncharacterized protein</fullName>
    </submittedName>
</protein>
<organism evidence="1 2">
    <name type="scientific">Crepidotus variabilis</name>
    <dbReference type="NCBI Taxonomy" id="179855"/>
    <lineage>
        <taxon>Eukaryota</taxon>
        <taxon>Fungi</taxon>
        <taxon>Dikarya</taxon>
        <taxon>Basidiomycota</taxon>
        <taxon>Agaricomycotina</taxon>
        <taxon>Agaricomycetes</taxon>
        <taxon>Agaricomycetidae</taxon>
        <taxon>Agaricales</taxon>
        <taxon>Agaricineae</taxon>
        <taxon>Crepidotaceae</taxon>
        <taxon>Crepidotus</taxon>
    </lineage>
</organism>
<name>A0A9P6JPI0_9AGAR</name>
<dbReference type="EMBL" id="MU157855">
    <property type="protein sequence ID" value="KAF9528196.1"/>
    <property type="molecule type" value="Genomic_DNA"/>
</dbReference>
<evidence type="ECO:0000313" key="1">
    <source>
        <dbReference type="EMBL" id="KAF9528196.1"/>
    </source>
</evidence>
<reference evidence="1" key="1">
    <citation type="submission" date="2020-11" db="EMBL/GenBank/DDBJ databases">
        <authorList>
            <consortium name="DOE Joint Genome Institute"/>
            <person name="Ahrendt S."/>
            <person name="Riley R."/>
            <person name="Andreopoulos W."/>
            <person name="Labutti K."/>
            <person name="Pangilinan J."/>
            <person name="Ruiz-Duenas F.J."/>
            <person name="Barrasa J.M."/>
            <person name="Sanchez-Garcia M."/>
            <person name="Camarero S."/>
            <person name="Miyauchi S."/>
            <person name="Serrano A."/>
            <person name="Linde D."/>
            <person name="Babiker R."/>
            <person name="Drula E."/>
            <person name="Ayuso-Fernandez I."/>
            <person name="Pacheco R."/>
            <person name="Padilla G."/>
            <person name="Ferreira P."/>
            <person name="Barriuso J."/>
            <person name="Kellner H."/>
            <person name="Castanera R."/>
            <person name="Alfaro M."/>
            <person name="Ramirez L."/>
            <person name="Pisabarro A.G."/>
            <person name="Kuo A."/>
            <person name="Tritt A."/>
            <person name="Lipzen A."/>
            <person name="He G."/>
            <person name="Yan M."/>
            <person name="Ng V."/>
            <person name="Cullen D."/>
            <person name="Martin F."/>
            <person name="Rosso M.-N."/>
            <person name="Henrissat B."/>
            <person name="Hibbett D."/>
            <person name="Martinez A.T."/>
            <person name="Grigoriev I.V."/>
        </authorList>
    </citation>
    <scope>NUCLEOTIDE SEQUENCE</scope>
    <source>
        <strain evidence="1">CBS 506.95</strain>
    </source>
</reference>